<keyword evidence="1 5" id="KW-0238">DNA-binding</keyword>
<gene>
    <name evidence="5" type="ORF">IV203_027087</name>
</gene>
<keyword evidence="6" id="KW-1185">Reference proteome</keyword>
<evidence type="ECO:0000313" key="6">
    <source>
        <dbReference type="Proteomes" id="UP000693970"/>
    </source>
</evidence>
<dbReference type="SMART" id="SM00415">
    <property type="entry name" value="HSF"/>
    <property type="match status" value="1"/>
</dbReference>
<dbReference type="PANTHER" id="PTHR10015">
    <property type="entry name" value="HEAT SHOCK TRANSCRIPTION FACTOR"/>
    <property type="match status" value="1"/>
</dbReference>
<dbReference type="Proteomes" id="UP000693970">
    <property type="component" value="Unassembled WGS sequence"/>
</dbReference>
<dbReference type="AlphaFoldDB" id="A0A9K3LMW3"/>
<comment type="caution">
    <text evidence="5">The sequence shown here is derived from an EMBL/GenBank/DDBJ whole genome shotgun (WGS) entry which is preliminary data.</text>
</comment>
<feature type="region of interest" description="Disordered" evidence="3">
    <location>
        <begin position="143"/>
        <end position="163"/>
    </location>
</feature>
<evidence type="ECO:0000256" key="1">
    <source>
        <dbReference type="ARBA" id="ARBA00023125"/>
    </source>
</evidence>
<dbReference type="PANTHER" id="PTHR10015:SF206">
    <property type="entry name" value="HSF-TYPE DNA-BINDING DOMAIN-CONTAINING PROTEIN"/>
    <property type="match status" value="1"/>
</dbReference>
<evidence type="ECO:0000313" key="5">
    <source>
        <dbReference type="EMBL" id="KAG7363726.1"/>
    </source>
</evidence>
<sequence length="388" mass="42215">MTIETTSTNTNSQQMRFPWKLHMLLERTDAASVISWMPDGKSFLIHDKDRFSQELLPEFFGTTNFKTFQRNLNLWGFTRISKGPNKDQTSHPLFLRGFPGLSRNMKRIVLKGTGRGNRAPRGGISDLDVIKQRALISDVSSVSSTSSTLTGTGQPSASHEKSNGAAAAALASYTMARDNKTTNNAMPNIVPSGTTGSCGNERLGIDANTSTPGPASATFKSLAPLDKQVLDASSIQQLVSLIQTLRNGEITAPAVATPTTTTTSFSSPLLSALYAAQEATKLLPSQLSLLSSSAPLAASTNDISCNKFLLQALLQQQQQQNRQQQLQEAQQQQQLVLQQAVLKQALERQRMQQHERQERIASALKIELLLNRILLSQGGGMILGQQQP</sequence>
<dbReference type="InterPro" id="IPR000232">
    <property type="entry name" value="HSF_DNA-bd"/>
</dbReference>
<dbReference type="EMBL" id="JAGRRH010000010">
    <property type="protein sequence ID" value="KAG7363726.1"/>
    <property type="molecule type" value="Genomic_DNA"/>
</dbReference>
<comment type="similarity">
    <text evidence="2">Belongs to the HSF family.</text>
</comment>
<name>A0A9K3LMW3_9STRA</name>
<evidence type="ECO:0000259" key="4">
    <source>
        <dbReference type="SMART" id="SM00415"/>
    </source>
</evidence>
<dbReference type="FunFam" id="1.10.10.10:FF:000479">
    <property type="entry name" value="Predicted protein"/>
    <property type="match status" value="1"/>
</dbReference>
<evidence type="ECO:0000256" key="3">
    <source>
        <dbReference type="SAM" id="MobiDB-lite"/>
    </source>
</evidence>
<proteinExistence type="inferred from homology"/>
<reference evidence="5" key="1">
    <citation type="journal article" date="2021" name="Sci. Rep.">
        <title>Diploid genomic architecture of Nitzschia inconspicua, an elite biomass production diatom.</title>
        <authorList>
            <person name="Oliver A."/>
            <person name="Podell S."/>
            <person name="Pinowska A."/>
            <person name="Traller J.C."/>
            <person name="Smith S.R."/>
            <person name="McClure R."/>
            <person name="Beliaev A."/>
            <person name="Bohutskyi P."/>
            <person name="Hill E.A."/>
            <person name="Rabines A."/>
            <person name="Zheng H."/>
            <person name="Allen L.Z."/>
            <person name="Kuo A."/>
            <person name="Grigoriev I.V."/>
            <person name="Allen A.E."/>
            <person name="Hazlebeck D."/>
            <person name="Allen E.E."/>
        </authorList>
    </citation>
    <scope>NUCLEOTIDE SEQUENCE</scope>
    <source>
        <strain evidence="5">Hildebrandi</strain>
    </source>
</reference>
<dbReference type="OrthoDB" id="44005at2759"/>
<protein>
    <submittedName>
        <fullName evidence="5">HSF-type DNA-binding protein</fullName>
    </submittedName>
</protein>
<dbReference type="Pfam" id="PF00447">
    <property type="entry name" value="HSF_DNA-bind"/>
    <property type="match status" value="1"/>
</dbReference>
<accession>A0A9K3LMW3</accession>
<dbReference type="GO" id="GO:0043565">
    <property type="term" value="F:sequence-specific DNA binding"/>
    <property type="evidence" value="ECO:0007669"/>
    <property type="project" value="InterPro"/>
</dbReference>
<dbReference type="GO" id="GO:0003700">
    <property type="term" value="F:DNA-binding transcription factor activity"/>
    <property type="evidence" value="ECO:0007669"/>
    <property type="project" value="InterPro"/>
</dbReference>
<feature type="domain" description="HSF-type DNA-binding" evidence="4">
    <location>
        <begin position="13"/>
        <end position="108"/>
    </location>
</feature>
<organism evidence="5 6">
    <name type="scientific">Nitzschia inconspicua</name>
    <dbReference type="NCBI Taxonomy" id="303405"/>
    <lineage>
        <taxon>Eukaryota</taxon>
        <taxon>Sar</taxon>
        <taxon>Stramenopiles</taxon>
        <taxon>Ochrophyta</taxon>
        <taxon>Bacillariophyta</taxon>
        <taxon>Bacillariophyceae</taxon>
        <taxon>Bacillariophycidae</taxon>
        <taxon>Bacillariales</taxon>
        <taxon>Bacillariaceae</taxon>
        <taxon>Nitzschia</taxon>
    </lineage>
</organism>
<evidence type="ECO:0000256" key="2">
    <source>
        <dbReference type="RuleBase" id="RU004020"/>
    </source>
</evidence>
<reference evidence="5" key="2">
    <citation type="submission" date="2021-04" db="EMBL/GenBank/DDBJ databases">
        <authorList>
            <person name="Podell S."/>
        </authorList>
    </citation>
    <scope>NUCLEOTIDE SEQUENCE</scope>
    <source>
        <strain evidence="5">Hildebrandi</strain>
    </source>
</reference>